<evidence type="ECO:0000256" key="1">
    <source>
        <dbReference type="SAM" id="MobiDB-lite"/>
    </source>
</evidence>
<reference evidence="2" key="1">
    <citation type="submission" date="2020-10" db="EMBL/GenBank/DDBJ databases">
        <authorList>
            <person name="Han B."/>
            <person name="Lu T."/>
            <person name="Zhao Q."/>
            <person name="Huang X."/>
            <person name="Zhao Y."/>
        </authorList>
    </citation>
    <scope>NUCLEOTIDE SEQUENCE</scope>
</reference>
<feature type="region of interest" description="Disordered" evidence="1">
    <location>
        <begin position="288"/>
        <end position="410"/>
    </location>
</feature>
<organism evidence="2 3">
    <name type="scientific">Miscanthus lutarioriparius</name>
    <dbReference type="NCBI Taxonomy" id="422564"/>
    <lineage>
        <taxon>Eukaryota</taxon>
        <taxon>Viridiplantae</taxon>
        <taxon>Streptophyta</taxon>
        <taxon>Embryophyta</taxon>
        <taxon>Tracheophyta</taxon>
        <taxon>Spermatophyta</taxon>
        <taxon>Magnoliopsida</taxon>
        <taxon>Liliopsida</taxon>
        <taxon>Poales</taxon>
        <taxon>Poaceae</taxon>
        <taxon>PACMAD clade</taxon>
        <taxon>Panicoideae</taxon>
        <taxon>Andropogonodae</taxon>
        <taxon>Andropogoneae</taxon>
        <taxon>Saccharinae</taxon>
        <taxon>Miscanthus</taxon>
    </lineage>
</organism>
<dbReference type="AlphaFoldDB" id="A0A811RRW6"/>
<evidence type="ECO:0000313" key="3">
    <source>
        <dbReference type="Proteomes" id="UP000604825"/>
    </source>
</evidence>
<dbReference type="EMBL" id="CAJGYO010000016">
    <property type="protein sequence ID" value="CAD6273379.1"/>
    <property type="molecule type" value="Genomic_DNA"/>
</dbReference>
<proteinExistence type="predicted"/>
<dbReference type="OrthoDB" id="689777at2759"/>
<sequence length="410" mass="45303">MEIPEGIDENNACRVVIDVCSFSTIEDGRAVYRKGRCLEWWVDSDEYSIIDMETDVFKHFAWASNQEANFWFANKKGQTTRLATDQELLTLLRVSKNVKFIMTVDRCVTQMGDQNQVIDEDNNLQLVVSNEGLDKVVGPEYEGQEWADEPELGVSAAGPARVEEEEKEHYMDHGFDPEEDDPVGADEEWRYFKKQQKEKKKVEKKGKVYEEGHTCASTSQVKGKEATKGWIADRAKGILMSNPSLGAKKMKDQLEQQFPIKLSYNKFLTWKQNTNRFGQELSFQGCREPPTELAAELPPSLPTKSSKRKGGCGTSKCKNASKKSKKNATGTSTCEPPTELVVEPGKRMGGGGTSKNGTGITSTSLVSQSPGTATASPSTSLAIQAPVSPGSTTRRMAASVSTQQDHQAHQ</sequence>
<name>A0A811RRW6_9POAL</name>
<feature type="compositionally biased region" description="Polar residues" evidence="1">
    <location>
        <begin position="389"/>
        <end position="410"/>
    </location>
</feature>
<accession>A0A811RRW6</accession>
<evidence type="ECO:0000313" key="2">
    <source>
        <dbReference type="EMBL" id="CAD6273379.1"/>
    </source>
</evidence>
<gene>
    <name evidence="2" type="ORF">NCGR_LOCUS56645</name>
</gene>
<dbReference type="Proteomes" id="UP000604825">
    <property type="component" value="Unassembled WGS sequence"/>
</dbReference>
<comment type="caution">
    <text evidence="2">The sequence shown here is derived from an EMBL/GenBank/DDBJ whole genome shotgun (WGS) entry which is preliminary data.</text>
</comment>
<protein>
    <submittedName>
        <fullName evidence="2">Uncharacterized protein</fullName>
    </submittedName>
</protein>
<feature type="compositionally biased region" description="Low complexity" evidence="1">
    <location>
        <begin position="355"/>
        <end position="382"/>
    </location>
</feature>
<keyword evidence="3" id="KW-1185">Reference proteome</keyword>